<name>A0A840S1M0_9BURK</name>
<evidence type="ECO:0000313" key="3">
    <source>
        <dbReference type="Proteomes" id="UP000554837"/>
    </source>
</evidence>
<comment type="caution">
    <text evidence="2">The sequence shown here is derived from an EMBL/GenBank/DDBJ whole genome shotgun (WGS) entry which is preliminary data.</text>
</comment>
<dbReference type="OrthoDB" id="9156744at2"/>
<dbReference type="RefSeq" id="WP_138857617.1">
    <property type="nucleotide sequence ID" value="NZ_CP040709.1"/>
</dbReference>
<organism evidence="2 3">
    <name type="scientific">Inhella inkyongensis</name>
    <dbReference type="NCBI Taxonomy" id="392593"/>
    <lineage>
        <taxon>Bacteria</taxon>
        <taxon>Pseudomonadati</taxon>
        <taxon>Pseudomonadota</taxon>
        <taxon>Betaproteobacteria</taxon>
        <taxon>Burkholderiales</taxon>
        <taxon>Sphaerotilaceae</taxon>
        <taxon>Inhella</taxon>
    </lineage>
</organism>
<accession>A0A840S1M0</accession>
<keyword evidence="3" id="KW-1185">Reference proteome</keyword>
<reference evidence="2 3" key="1">
    <citation type="submission" date="2020-08" db="EMBL/GenBank/DDBJ databases">
        <title>Genomic Encyclopedia of Type Strains, Phase IV (KMG-IV): sequencing the most valuable type-strain genomes for metagenomic binning, comparative biology and taxonomic classification.</title>
        <authorList>
            <person name="Goeker M."/>
        </authorList>
    </citation>
    <scope>NUCLEOTIDE SEQUENCE [LARGE SCALE GENOMIC DNA]</scope>
    <source>
        <strain evidence="2 3">DSM 23958</strain>
    </source>
</reference>
<dbReference type="AlphaFoldDB" id="A0A840S1M0"/>
<dbReference type="SUPFAM" id="SSF52091">
    <property type="entry name" value="SpoIIaa-like"/>
    <property type="match status" value="1"/>
</dbReference>
<evidence type="ECO:0000313" key="2">
    <source>
        <dbReference type="EMBL" id="MBB5203318.1"/>
    </source>
</evidence>
<sequence length="101" mass="10595">MPESLLRLPANVLLAQAGALWSQWQASLKAEAAGVAAAAGREVQISAAELSDFDSSVLSLLLGCARLCQQHGLALKVHAAPPALEDLARLYGVHELIWSPA</sequence>
<feature type="domain" description="MlaB-like STAS" evidence="1">
    <location>
        <begin position="6"/>
        <end position="93"/>
    </location>
</feature>
<dbReference type="InterPro" id="IPR036513">
    <property type="entry name" value="STAS_dom_sf"/>
</dbReference>
<dbReference type="EMBL" id="JACHHO010000001">
    <property type="protein sequence ID" value="MBB5203318.1"/>
    <property type="molecule type" value="Genomic_DNA"/>
</dbReference>
<proteinExistence type="predicted"/>
<dbReference type="Proteomes" id="UP000554837">
    <property type="component" value="Unassembled WGS sequence"/>
</dbReference>
<evidence type="ECO:0000259" key="1">
    <source>
        <dbReference type="Pfam" id="PF13466"/>
    </source>
</evidence>
<dbReference type="Gene3D" id="3.30.750.24">
    <property type="entry name" value="STAS domain"/>
    <property type="match status" value="1"/>
</dbReference>
<gene>
    <name evidence="2" type="ORF">HNQ51_000611</name>
</gene>
<protein>
    <submittedName>
        <fullName evidence="2">Phospholipid transport system transporter-binding protein</fullName>
    </submittedName>
</protein>
<dbReference type="Pfam" id="PF13466">
    <property type="entry name" value="STAS_2"/>
    <property type="match status" value="1"/>
</dbReference>
<dbReference type="InterPro" id="IPR058548">
    <property type="entry name" value="MlaB-like_STAS"/>
</dbReference>